<comment type="caution">
    <text evidence="1">The sequence shown here is derived from an EMBL/GenBank/DDBJ whole genome shotgun (WGS) entry which is preliminary data.</text>
</comment>
<gene>
    <name evidence="1" type="ORF">A2838_01310</name>
</gene>
<dbReference type="Proteomes" id="UP000178107">
    <property type="component" value="Unassembled WGS sequence"/>
</dbReference>
<organism evidence="1 2">
    <name type="scientific">Candidatus Zambryskibacteria bacterium RIFCSPHIGHO2_01_FULL_46_25</name>
    <dbReference type="NCBI Taxonomy" id="1802738"/>
    <lineage>
        <taxon>Bacteria</taxon>
        <taxon>Candidatus Zambryskiibacteriota</taxon>
    </lineage>
</organism>
<dbReference type="Gene3D" id="3.30.470.20">
    <property type="entry name" value="ATP-grasp fold, B domain"/>
    <property type="match status" value="1"/>
</dbReference>
<proteinExistence type="predicted"/>
<evidence type="ECO:0000313" key="1">
    <source>
        <dbReference type="EMBL" id="OHA90225.1"/>
    </source>
</evidence>
<protein>
    <recommendedName>
        <fullName evidence="3">ATP-grasp domain-containing protein</fullName>
    </recommendedName>
</protein>
<reference evidence="1 2" key="1">
    <citation type="journal article" date="2016" name="Nat. Commun.">
        <title>Thousands of microbial genomes shed light on interconnected biogeochemical processes in an aquifer system.</title>
        <authorList>
            <person name="Anantharaman K."/>
            <person name="Brown C.T."/>
            <person name="Hug L.A."/>
            <person name="Sharon I."/>
            <person name="Castelle C.J."/>
            <person name="Probst A.J."/>
            <person name="Thomas B.C."/>
            <person name="Singh A."/>
            <person name="Wilkins M.J."/>
            <person name="Karaoz U."/>
            <person name="Brodie E.L."/>
            <person name="Williams K.H."/>
            <person name="Hubbard S.S."/>
            <person name="Banfield J.F."/>
        </authorList>
    </citation>
    <scope>NUCLEOTIDE SEQUENCE [LARGE SCALE GENOMIC DNA]</scope>
</reference>
<dbReference type="SUPFAM" id="SSF56059">
    <property type="entry name" value="Glutathione synthetase ATP-binding domain-like"/>
    <property type="match status" value="1"/>
</dbReference>
<sequence>MTRIFLLTDYRRQFYSSTKSRGGGIDLIRLAEYFKKLNFDLVVMPFSEVDLRTQNYKNEWVLYQSSEDPSLFYRSYLDDIVLGLFLQGARLIPDIYKFRAHHNKHFMEILRDVSDIPEIKNIKSDRYGTYEDYLKNINKFKNNSYVLKSSNTSKSRGVFLLNNIKDKLTIPRKISNTFSLRNIQYYFERLRTGKKPLYISNNRKKFILQPYIASLQGDYRVVVYGDKFYVLYRSNRKNDFRASGSMMFNYEIELPPNLLNFAKKVFDGFDVPYIALDIGVKDNNFFVFEFQFLSFGQYTLEKSKFFYRLEDKDWIKIFEEPDLEREISISVMKFISKPKN</sequence>
<evidence type="ECO:0008006" key="3">
    <source>
        <dbReference type="Google" id="ProtNLM"/>
    </source>
</evidence>
<name>A0A1G2SYZ8_9BACT</name>
<evidence type="ECO:0000313" key="2">
    <source>
        <dbReference type="Proteomes" id="UP000178107"/>
    </source>
</evidence>
<accession>A0A1G2SYZ8</accession>
<dbReference type="EMBL" id="MHVH01000005">
    <property type="protein sequence ID" value="OHA90225.1"/>
    <property type="molecule type" value="Genomic_DNA"/>
</dbReference>
<dbReference type="AlphaFoldDB" id="A0A1G2SYZ8"/>